<keyword evidence="2" id="KW-0732">Signal</keyword>
<dbReference type="Proteomes" id="UP000694890">
    <property type="component" value="Linkage group LG12"/>
</dbReference>
<evidence type="ECO:0000313" key="3">
    <source>
        <dbReference type="Proteomes" id="UP000694890"/>
    </source>
</evidence>
<keyword evidence="1" id="KW-0472">Membrane</keyword>
<feature type="transmembrane region" description="Helical" evidence="1">
    <location>
        <begin position="121"/>
        <end position="142"/>
    </location>
</feature>
<keyword evidence="1" id="KW-1133">Transmembrane helix</keyword>
<evidence type="ECO:0000256" key="2">
    <source>
        <dbReference type="SAM" id="SignalP"/>
    </source>
</evidence>
<feature type="signal peptide" evidence="2">
    <location>
        <begin position="1"/>
        <end position="21"/>
    </location>
</feature>
<sequence>MAGHLLLLVLMYSFSLIKAQALLPPKLTVNPPVITETDSVTLNCQTPSSVSVSHCHFNTVRGGSVRASSCLKTLTGTELLNMAHQSSPAVVEVTCYYTVNGEFSSTSPHSHISYIVINKGMIQMIGAGVTLGVLVLGLVLLFNQSRFEKCVSQRSKSNITGKSKSMQYDNDRKYMAAYDETYSIVTYDCNIGDREYTADYDEVYSIITYECW</sequence>
<accession>A0AAJ8BD35</accession>
<reference evidence="4" key="1">
    <citation type="submission" date="2025-08" db="UniProtKB">
        <authorList>
            <consortium name="RefSeq"/>
        </authorList>
    </citation>
    <scope>IDENTIFICATION</scope>
    <source>
        <tissue evidence="4">Brain</tissue>
    </source>
</reference>
<organism evidence="3 4">
    <name type="scientific">Lates calcarifer</name>
    <name type="common">Barramundi</name>
    <name type="synonym">Holocentrus calcarifer</name>
    <dbReference type="NCBI Taxonomy" id="8187"/>
    <lineage>
        <taxon>Eukaryota</taxon>
        <taxon>Metazoa</taxon>
        <taxon>Chordata</taxon>
        <taxon>Craniata</taxon>
        <taxon>Vertebrata</taxon>
        <taxon>Euteleostomi</taxon>
        <taxon>Actinopterygii</taxon>
        <taxon>Neopterygii</taxon>
        <taxon>Teleostei</taxon>
        <taxon>Neoteleostei</taxon>
        <taxon>Acanthomorphata</taxon>
        <taxon>Carangaria</taxon>
        <taxon>Carangaria incertae sedis</taxon>
        <taxon>Centropomidae</taxon>
        <taxon>Lates</taxon>
    </lineage>
</organism>
<evidence type="ECO:0000313" key="4">
    <source>
        <dbReference type="RefSeq" id="XP_050930325.1"/>
    </source>
</evidence>
<dbReference type="GeneID" id="108886525"/>
<dbReference type="AlphaFoldDB" id="A0AAJ8BD35"/>
<gene>
    <name evidence="4" type="primary">LOC108886525</name>
</gene>
<keyword evidence="1" id="KW-0812">Transmembrane</keyword>
<protein>
    <submittedName>
        <fullName evidence="4">Uncharacterized protein LOC108886525 isoform X1</fullName>
    </submittedName>
</protein>
<dbReference type="RefSeq" id="XP_050930325.1">
    <property type="nucleotide sequence ID" value="XM_051074368.1"/>
</dbReference>
<feature type="chain" id="PRO_5042499104" evidence="2">
    <location>
        <begin position="22"/>
        <end position="212"/>
    </location>
</feature>
<proteinExistence type="predicted"/>
<evidence type="ECO:0000256" key="1">
    <source>
        <dbReference type="SAM" id="Phobius"/>
    </source>
</evidence>
<name>A0AAJ8BD35_LATCA</name>